<keyword evidence="5 8" id="KW-1133">Transmembrane helix</keyword>
<proteinExistence type="inferred from homology"/>
<dbReference type="SUPFAM" id="SSF58104">
    <property type="entry name" value="Methyl-accepting chemotaxis protein (MCP) signaling domain"/>
    <property type="match status" value="1"/>
</dbReference>
<feature type="transmembrane region" description="Helical" evidence="8">
    <location>
        <begin position="204"/>
        <end position="230"/>
    </location>
</feature>
<evidence type="ECO:0000256" key="5">
    <source>
        <dbReference type="ARBA" id="ARBA00022989"/>
    </source>
</evidence>
<dbReference type="GO" id="GO:0005886">
    <property type="term" value="C:plasma membrane"/>
    <property type="evidence" value="ECO:0007669"/>
    <property type="project" value="UniProtKB-SubCell"/>
</dbReference>
<evidence type="ECO:0000256" key="7">
    <source>
        <dbReference type="ARBA" id="ARBA00029447"/>
    </source>
</evidence>
<keyword evidence="4 8" id="KW-0812">Transmembrane</keyword>
<dbReference type="PROSITE" id="PS50885">
    <property type="entry name" value="HAMP"/>
    <property type="match status" value="1"/>
</dbReference>
<dbReference type="PANTHER" id="PTHR43531:SF11">
    <property type="entry name" value="METHYL-ACCEPTING CHEMOTAXIS PROTEIN 3"/>
    <property type="match status" value="1"/>
</dbReference>
<dbReference type="InterPro" id="IPR051310">
    <property type="entry name" value="MCP_chemotaxis"/>
</dbReference>
<name>A0A644Y927_9ZZZZ</name>
<keyword evidence="3" id="KW-0145">Chemotaxis</keyword>
<organism evidence="11">
    <name type="scientific">bioreactor metagenome</name>
    <dbReference type="NCBI Taxonomy" id="1076179"/>
    <lineage>
        <taxon>unclassified sequences</taxon>
        <taxon>metagenomes</taxon>
        <taxon>ecological metagenomes</taxon>
    </lineage>
</organism>
<dbReference type="InterPro" id="IPR033480">
    <property type="entry name" value="sCache_2"/>
</dbReference>
<evidence type="ECO:0000313" key="11">
    <source>
        <dbReference type="EMBL" id="MPM24431.1"/>
    </source>
</evidence>
<evidence type="ECO:0000256" key="2">
    <source>
        <dbReference type="ARBA" id="ARBA00022475"/>
    </source>
</evidence>
<dbReference type="SMART" id="SM01049">
    <property type="entry name" value="Cache_2"/>
    <property type="match status" value="1"/>
</dbReference>
<evidence type="ECO:0000256" key="8">
    <source>
        <dbReference type="SAM" id="Phobius"/>
    </source>
</evidence>
<protein>
    <submittedName>
        <fullName evidence="11">Methyl-accepting chemotaxis protein 4</fullName>
    </submittedName>
</protein>
<keyword evidence="6 8" id="KW-0472">Membrane</keyword>
<dbReference type="GO" id="GO:0004888">
    <property type="term" value="F:transmembrane signaling receptor activity"/>
    <property type="evidence" value="ECO:0007669"/>
    <property type="project" value="TreeGrafter"/>
</dbReference>
<dbReference type="PANTHER" id="PTHR43531">
    <property type="entry name" value="PROTEIN ICFG"/>
    <property type="match status" value="1"/>
</dbReference>
<reference evidence="11" key="1">
    <citation type="submission" date="2019-08" db="EMBL/GenBank/DDBJ databases">
        <authorList>
            <person name="Kucharzyk K."/>
            <person name="Murdoch R.W."/>
            <person name="Higgins S."/>
            <person name="Loffler F."/>
        </authorList>
    </citation>
    <scope>NUCLEOTIDE SEQUENCE</scope>
</reference>
<feature type="domain" description="Methyl-accepting transducer" evidence="9">
    <location>
        <begin position="331"/>
        <end position="560"/>
    </location>
</feature>
<gene>
    <name evidence="11" type="primary">mcp4_12</name>
    <name evidence="11" type="ORF">SDC9_70913</name>
</gene>
<evidence type="ECO:0000256" key="3">
    <source>
        <dbReference type="ARBA" id="ARBA00022500"/>
    </source>
</evidence>
<evidence type="ECO:0000259" key="10">
    <source>
        <dbReference type="PROSITE" id="PS50885"/>
    </source>
</evidence>
<evidence type="ECO:0000259" key="9">
    <source>
        <dbReference type="PROSITE" id="PS50111"/>
    </source>
</evidence>
<comment type="subcellular location">
    <subcellularLocation>
        <location evidence="1">Cell membrane</location>
        <topology evidence="1">Multi-pass membrane protein</topology>
    </subcellularLocation>
</comment>
<keyword evidence="2" id="KW-1003">Cell membrane</keyword>
<comment type="caution">
    <text evidence="11">The sequence shown here is derived from an EMBL/GenBank/DDBJ whole genome shotgun (WGS) entry which is preliminary data.</text>
</comment>
<dbReference type="Gene3D" id="1.10.287.950">
    <property type="entry name" value="Methyl-accepting chemotaxis protein"/>
    <property type="match status" value="1"/>
</dbReference>
<dbReference type="GO" id="GO:0006935">
    <property type="term" value="P:chemotaxis"/>
    <property type="evidence" value="ECO:0007669"/>
    <property type="project" value="UniProtKB-KW"/>
</dbReference>
<dbReference type="InterPro" id="IPR004089">
    <property type="entry name" value="MCPsignal_dom"/>
</dbReference>
<sequence>MFQKKQILLREKLILSTLALVGILMTLQAGISYWSLTKAYDTALDVAKDGFDTMLQAEVQTMISSLNENYQQFQDGKITASQLMTRAKELVRNTQYNGGVGYFEADLSDGTCVAHMNPEYEEQNRLQAQDEKGNYYIKNIIAAGDQENGGFTEYYFPKPGSQDIVQKRAYTLQYQPFHWYITTGVYMDDVEGKVQQYAAEKQRALVLLVVSSVLLAAIMIAIMAALANSFSRNLRSITRRIELLAEGDLHTHVPEIHTRDETKILASAAEKTIHSLHNMIADITRQLSLMEKGDLSAAVAMQYGGDFVPIQTALGRIFASLNQIFLQFRQSAAQVSVGAQEVASASQNLAQGAAEQNSSMEELITSVAEISAGVNDTAAAAAAVRELSEKAGQEAQAGQVHMDDMVRAMEKIWQSSTEISKIISLIENIAFQTKILSLNAAVEAARAGNAGKGFAVVADEMRNLADKSAEAARQTGTLIETSVQSVNEGEKKVSMAADSLLVMTTSVNETAARIRQIDSAVSRQAGHLKQITMGTDQIFKVIQANSTTAEESAALSEELSSQAELLRQQVGFLRLSADRTASEEETFSDAAETALLF</sequence>
<evidence type="ECO:0000256" key="6">
    <source>
        <dbReference type="ARBA" id="ARBA00023136"/>
    </source>
</evidence>
<dbReference type="Gene3D" id="1.10.8.500">
    <property type="entry name" value="HAMP domain in histidine kinase"/>
    <property type="match status" value="1"/>
</dbReference>
<dbReference type="Pfam" id="PF00015">
    <property type="entry name" value="MCPsignal"/>
    <property type="match status" value="1"/>
</dbReference>
<comment type="similarity">
    <text evidence="7">Belongs to the methyl-accepting chemotaxis (MCP) protein family.</text>
</comment>
<dbReference type="InterPro" id="IPR003660">
    <property type="entry name" value="HAMP_dom"/>
</dbReference>
<accession>A0A644Y927</accession>
<feature type="domain" description="HAMP" evidence="10">
    <location>
        <begin position="228"/>
        <end position="281"/>
    </location>
</feature>
<dbReference type="PROSITE" id="PS50111">
    <property type="entry name" value="CHEMOTAXIS_TRANSDUC_2"/>
    <property type="match status" value="1"/>
</dbReference>
<dbReference type="SMART" id="SM00283">
    <property type="entry name" value="MA"/>
    <property type="match status" value="1"/>
</dbReference>
<evidence type="ECO:0000256" key="1">
    <source>
        <dbReference type="ARBA" id="ARBA00004651"/>
    </source>
</evidence>
<dbReference type="GO" id="GO:0007165">
    <property type="term" value="P:signal transduction"/>
    <property type="evidence" value="ECO:0007669"/>
    <property type="project" value="InterPro"/>
</dbReference>
<dbReference type="EMBL" id="VSSQ01004261">
    <property type="protein sequence ID" value="MPM24431.1"/>
    <property type="molecule type" value="Genomic_DNA"/>
</dbReference>
<dbReference type="Pfam" id="PF17200">
    <property type="entry name" value="sCache_2"/>
    <property type="match status" value="1"/>
</dbReference>
<dbReference type="AlphaFoldDB" id="A0A644Y927"/>
<dbReference type="Gene3D" id="3.30.450.20">
    <property type="entry name" value="PAS domain"/>
    <property type="match status" value="1"/>
</dbReference>
<evidence type="ECO:0000256" key="4">
    <source>
        <dbReference type="ARBA" id="ARBA00022692"/>
    </source>
</evidence>